<organism evidence="8 9">
    <name type="scientific">Zasmidium cellare ATCC 36951</name>
    <dbReference type="NCBI Taxonomy" id="1080233"/>
    <lineage>
        <taxon>Eukaryota</taxon>
        <taxon>Fungi</taxon>
        <taxon>Dikarya</taxon>
        <taxon>Ascomycota</taxon>
        <taxon>Pezizomycotina</taxon>
        <taxon>Dothideomycetes</taxon>
        <taxon>Dothideomycetidae</taxon>
        <taxon>Mycosphaerellales</taxon>
        <taxon>Mycosphaerellaceae</taxon>
        <taxon>Zasmidium</taxon>
    </lineage>
</organism>
<dbReference type="Proteomes" id="UP000799537">
    <property type="component" value="Unassembled WGS sequence"/>
</dbReference>
<dbReference type="GO" id="GO:0000045">
    <property type="term" value="P:autophagosome assembly"/>
    <property type="evidence" value="ECO:0007669"/>
    <property type="project" value="TreeGrafter"/>
</dbReference>
<dbReference type="RefSeq" id="XP_033669717.1">
    <property type="nucleotide sequence ID" value="XM_033805581.1"/>
</dbReference>
<dbReference type="EMBL" id="ML993589">
    <property type="protein sequence ID" value="KAF2168828.1"/>
    <property type="molecule type" value="Genomic_DNA"/>
</dbReference>
<dbReference type="GeneID" id="54558853"/>
<keyword evidence="6" id="KW-0072">Autophagy</keyword>
<dbReference type="GO" id="GO:0015031">
    <property type="term" value="P:protein transport"/>
    <property type="evidence" value="ECO:0007669"/>
    <property type="project" value="UniProtKB-KW"/>
</dbReference>
<evidence type="ECO:0000313" key="9">
    <source>
        <dbReference type="Proteomes" id="UP000799537"/>
    </source>
</evidence>
<gene>
    <name evidence="8" type="ORF">M409DRAFT_20844</name>
</gene>
<evidence type="ECO:0000256" key="3">
    <source>
        <dbReference type="ARBA" id="ARBA00022679"/>
    </source>
</evidence>
<evidence type="ECO:0000256" key="2">
    <source>
        <dbReference type="ARBA" id="ARBA00021099"/>
    </source>
</evidence>
<dbReference type="OrthoDB" id="4089664at2759"/>
<evidence type="ECO:0000256" key="5">
    <source>
        <dbReference type="ARBA" id="ARBA00022927"/>
    </source>
</evidence>
<keyword evidence="3" id="KW-0808">Transferase</keyword>
<keyword evidence="5" id="KW-0653">Protein transport</keyword>
<accession>A0A6A6CRM8</accession>
<evidence type="ECO:0000313" key="8">
    <source>
        <dbReference type="EMBL" id="KAF2168828.1"/>
    </source>
</evidence>
<dbReference type="Pfam" id="PF03987">
    <property type="entry name" value="Autophagy_act_C"/>
    <property type="match status" value="1"/>
</dbReference>
<protein>
    <recommendedName>
        <fullName evidence="2">Ubiquitin-like-conjugating enzyme ATG10</fullName>
    </recommendedName>
    <alternativeName>
        <fullName evidence="7">Autophagy-related protein 10</fullName>
    </alternativeName>
</protein>
<keyword evidence="5" id="KW-0813">Transport</keyword>
<keyword evidence="4" id="KW-0833">Ubl conjugation pathway</keyword>
<reference evidence="8" key="1">
    <citation type="journal article" date="2020" name="Stud. Mycol.">
        <title>101 Dothideomycetes genomes: a test case for predicting lifestyles and emergence of pathogens.</title>
        <authorList>
            <person name="Haridas S."/>
            <person name="Albert R."/>
            <person name="Binder M."/>
            <person name="Bloem J."/>
            <person name="Labutti K."/>
            <person name="Salamov A."/>
            <person name="Andreopoulos B."/>
            <person name="Baker S."/>
            <person name="Barry K."/>
            <person name="Bills G."/>
            <person name="Bluhm B."/>
            <person name="Cannon C."/>
            <person name="Castanera R."/>
            <person name="Culley D."/>
            <person name="Daum C."/>
            <person name="Ezra D."/>
            <person name="Gonzalez J."/>
            <person name="Henrissat B."/>
            <person name="Kuo A."/>
            <person name="Liang C."/>
            <person name="Lipzen A."/>
            <person name="Lutzoni F."/>
            <person name="Magnuson J."/>
            <person name="Mondo S."/>
            <person name="Nolan M."/>
            <person name="Ohm R."/>
            <person name="Pangilinan J."/>
            <person name="Park H.-J."/>
            <person name="Ramirez L."/>
            <person name="Alfaro M."/>
            <person name="Sun H."/>
            <person name="Tritt A."/>
            <person name="Yoshinaga Y."/>
            <person name="Zwiers L.-H."/>
            <person name="Turgeon B."/>
            <person name="Goodwin S."/>
            <person name="Spatafora J."/>
            <person name="Crous P."/>
            <person name="Grigoriev I."/>
        </authorList>
    </citation>
    <scope>NUCLEOTIDE SEQUENCE</scope>
    <source>
        <strain evidence="8">ATCC 36951</strain>
    </source>
</reference>
<name>A0A6A6CRM8_ZASCE</name>
<dbReference type="GO" id="GO:0032446">
    <property type="term" value="P:protein modification by small protein conjugation"/>
    <property type="evidence" value="ECO:0007669"/>
    <property type="project" value="TreeGrafter"/>
</dbReference>
<evidence type="ECO:0000256" key="6">
    <source>
        <dbReference type="ARBA" id="ARBA00023006"/>
    </source>
</evidence>
<evidence type="ECO:0000256" key="1">
    <source>
        <dbReference type="ARBA" id="ARBA00005696"/>
    </source>
</evidence>
<dbReference type="PANTHER" id="PTHR14957">
    <property type="entry name" value="UBIQUITIN-LIKE-CONJUGATING ENZYME ATG10"/>
    <property type="match status" value="1"/>
</dbReference>
<dbReference type="PANTHER" id="PTHR14957:SF1">
    <property type="entry name" value="UBIQUITIN-LIKE-CONJUGATING ENZYME ATG10"/>
    <property type="match status" value="1"/>
</dbReference>
<evidence type="ECO:0000256" key="7">
    <source>
        <dbReference type="ARBA" id="ARBA00029833"/>
    </source>
</evidence>
<dbReference type="GO" id="GO:0000422">
    <property type="term" value="P:autophagy of mitochondrion"/>
    <property type="evidence" value="ECO:0007669"/>
    <property type="project" value="TreeGrafter"/>
</dbReference>
<keyword evidence="9" id="KW-1185">Reference proteome</keyword>
<sequence length="203" mass="22603">MSISSDELKRGLVVIQEEWQQVDEKSGWNEYDTTFLRITRSLSSLANTFDVPQTEDEIKEDDEEALVDKTPRELLVVYDIVHSQSYQVPVLYFNFKNTSSGGKRSIEEIYQMLVPNAHGTSMQAVGQLGAITLTEHPITGIPSYFVHPCRTREALEPALQGKTVKPAEYVMLWLGTIGSSVGLDISLPLAMRLGREGLVAQGT</sequence>
<proteinExistence type="inferred from homology"/>
<dbReference type="GO" id="GO:0061651">
    <property type="term" value="F:Atg12 conjugating enzyme activity"/>
    <property type="evidence" value="ECO:0007669"/>
    <property type="project" value="TreeGrafter"/>
</dbReference>
<evidence type="ECO:0000256" key="4">
    <source>
        <dbReference type="ARBA" id="ARBA00022786"/>
    </source>
</evidence>
<comment type="similarity">
    <text evidence="1">Belongs to the ATG10 family.</text>
</comment>
<dbReference type="Gene3D" id="3.30.1460.50">
    <property type="match status" value="1"/>
</dbReference>
<dbReference type="AlphaFoldDB" id="A0A6A6CRM8"/>
<dbReference type="InterPro" id="IPR007135">
    <property type="entry name" value="Atg3/Atg10"/>
</dbReference>
<dbReference type="GO" id="GO:0005829">
    <property type="term" value="C:cytosol"/>
    <property type="evidence" value="ECO:0007669"/>
    <property type="project" value="TreeGrafter"/>
</dbReference>